<keyword evidence="8" id="KW-1185">Reference proteome</keyword>
<evidence type="ECO:0000256" key="3">
    <source>
        <dbReference type="ARBA" id="ARBA00022821"/>
    </source>
</evidence>
<evidence type="ECO:0000313" key="8">
    <source>
        <dbReference type="Proteomes" id="UP001161247"/>
    </source>
</evidence>
<dbReference type="InterPro" id="IPR058922">
    <property type="entry name" value="WHD_DRP"/>
</dbReference>
<evidence type="ECO:0000256" key="1">
    <source>
        <dbReference type="ARBA" id="ARBA00008894"/>
    </source>
</evidence>
<dbReference type="Pfam" id="PF23559">
    <property type="entry name" value="WHD_DRP"/>
    <property type="match status" value="1"/>
</dbReference>
<dbReference type="GO" id="GO:0043531">
    <property type="term" value="F:ADP binding"/>
    <property type="evidence" value="ECO:0007669"/>
    <property type="project" value="InterPro"/>
</dbReference>
<keyword evidence="4" id="KW-0067">ATP-binding</keyword>
<name>A0AAV1DKR8_OLDCO</name>
<evidence type="ECO:0000259" key="6">
    <source>
        <dbReference type="Pfam" id="PF23559"/>
    </source>
</evidence>
<dbReference type="InterPro" id="IPR027417">
    <property type="entry name" value="P-loop_NTPase"/>
</dbReference>
<reference evidence="7" key="1">
    <citation type="submission" date="2023-03" db="EMBL/GenBank/DDBJ databases">
        <authorList>
            <person name="Julca I."/>
        </authorList>
    </citation>
    <scope>NUCLEOTIDE SEQUENCE</scope>
</reference>
<organism evidence="7 8">
    <name type="scientific">Oldenlandia corymbosa var. corymbosa</name>
    <dbReference type="NCBI Taxonomy" id="529605"/>
    <lineage>
        <taxon>Eukaryota</taxon>
        <taxon>Viridiplantae</taxon>
        <taxon>Streptophyta</taxon>
        <taxon>Embryophyta</taxon>
        <taxon>Tracheophyta</taxon>
        <taxon>Spermatophyta</taxon>
        <taxon>Magnoliopsida</taxon>
        <taxon>eudicotyledons</taxon>
        <taxon>Gunneridae</taxon>
        <taxon>Pentapetalae</taxon>
        <taxon>asterids</taxon>
        <taxon>lamiids</taxon>
        <taxon>Gentianales</taxon>
        <taxon>Rubiaceae</taxon>
        <taxon>Rubioideae</taxon>
        <taxon>Spermacoceae</taxon>
        <taxon>Hedyotis-Oldenlandia complex</taxon>
        <taxon>Oldenlandia</taxon>
    </lineage>
</organism>
<dbReference type="PANTHER" id="PTHR23155:SF1205">
    <property type="entry name" value="DISEASE RESISTANCE PROTEIN RPM1"/>
    <property type="match status" value="1"/>
</dbReference>
<dbReference type="GO" id="GO:0098542">
    <property type="term" value="P:defense response to other organism"/>
    <property type="evidence" value="ECO:0007669"/>
    <property type="project" value="TreeGrafter"/>
</dbReference>
<evidence type="ECO:0000256" key="2">
    <source>
        <dbReference type="ARBA" id="ARBA00022741"/>
    </source>
</evidence>
<dbReference type="Gene3D" id="3.40.50.300">
    <property type="entry name" value="P-loop containing nucleotide triphosphate hydrolases"/>
    <property type="match status" value="1"/>
</dbReference>
<gene>
    <name evidence="7" type="ORF">OLC1_LOCUS16143</name>
</gene>
<dbReference type="SUPFAM" id="SSF52540">
    <property type="entry name" value="P-loop containing nucleoside triphosphate hydrolases"/>
    <property type="match status" value="1"/>
</dbReference>
<dbReference type="PANTHER" id="PTHR23155">
    <property type="entry name" value="DISEASE RESISTANCE PROTEIN RP"/>
    <property type="match status" value="1"/>
</dbReference>
<dbReference type="AlphaFoldDB" id="A0AAV1DKR8"/>
<accession>A0AAV1DKR8</accession>
<evidence type="ECO:0000313" key="7">
    <source>
        <dbReference type="EMBL" id="CAI9107956.1"/>
    </source>
</evidence>
<dbReference type="PRINTS" id="PR00364">
    <property type="entry name" value="DISEASERSIST"/>
</dbReference>
<dbReference type="InterPro" id="IPR044974">
    <property type="entry name" value="Disease_R_plants"/>
</dbReference>
<proteinExistence type="inferred from homology"/>
<dbReference type="SUPFAM" id="SSF52058">
    <property type="entry name" value="L domain-like"/>
    <property type="match status" value="1"/>
</dbReference>
<dbReference type="InterPro" id="IPR002182">
    <property type="entry name" value="NB-ARC"/>
</dbReference>
<keyword evidence="2" id="KW-0547">Nucleotide-binding</keyword>
<dbReference type="EMBL" id="OX459122">
    <property type="protein sequence ID" value="CAI9107956.1"/>
    <property type="molecule type" value="Genomic_DNA"/>
</dbReference>
<comment type="similarity">
    <text evidence="1">Belongs to the disease resistance NB-LRR family.</text>
</comment>
<dbReference type="Gene3D" id="3.80.10.10">
    <property type="entry name" value="Ribonuclease Inhibitor"/>
    <property type="match status" value="1"/>
</dbReference>
<dbReference type="InterPro" id="IPR032675">
    <property type="entry name" value="LRR_dom_sf"/>
</dbReference>
<keyword evidence="3" id="KW-0611">Plant defense</keyword>
<feature type="domain" description="NB-ARC" evidence="5">
    <location>
        <begin position="192"/>
        <end position="266"/>
    </location>
</feature>
<dbReference type="Proteomes" id="UP001161247">
    <property type="component" value="Chromosome 5"/>
</dbReference>
<evidence type="ECO:0000256" key="4">
    <source>
        <dbReference type="ARBA" id="ARBA00022840"/>
    </source>
</evidence>
<evidence type="ECO:0000259" key="5">
    <source>
        <dbReference type="Pfam" id="PF00931"/>
    </source>
</evidence>
<dbReference type="Pfam" id="PF00931">
    <property type="entry name" value="NB-ARC"/>
    <property type="match status" value="1"/>
</dbReference>
<protein>
    <submittedName>
        <fullName evidence="7">OLC1v1007452C1</fullName>
    </submittedName>
</protein>
<dbReference type="InterPro" id="IPR036388">
    <property type="entry name" value="WH-like_DNA-bd_sf"/>
</dbReference>
<dbReference type="Gene3D" id="1.10.10.10">
    <property type="entry name" value="Winged helix-like DNA-binding domain superfamily/Winged helix DNA-binding domain"/>
    <property type="match status" value="1"/>
</dbReference>
<feature type="domain" description="Disease resistance protein winged helix" evidence="6">
    <location>
        <begin position="406"/>
        <end position="485"/>
    </location>
</feature>
<sequence>MTGIGALVCDAGVLIFSFQHKNGEINPGLPELVERIKFFKSEAQQEVPQTVTFNFPCEDELEFVGSLLRNLAQLMSSSNALLVDNVGQELYFLSSFLRETEAFRAGNQQLQALWNRALEVAYRAEFLVDRLSLGDSSDSLSVLFHSIIEELKDIKIDVQKVSYGNREDMMEVIQTRTPSETDDFVGFHVYSESIIHFLKRGGNRLRVIPICGMPGVGKTALASKVFYDPDVSQLFEVRAWCFVSPVMDESELLKDLLRQIDSSGDIPPVDTSLLKEKGRRCRIIITSRQTNVVPDGLLAANGPHVLSKLSNKESLELLQKKLFQGKDWPRELLELGMQIMEYCQGLPLAIVDVAGHLSKSEQGRWKEILGGLSSGVIEDLRKKAWESSYEHLPYDLKPCFLYFGAFPKGQEVSVRRLFQLMMAEGLIPQRLLESTEDQVAELNSIEDFAELYMSALIERSFVQIAKQGSSGGAKTFRIHDSLHNFCLARTKKENFFHLVHGRDCLLDYNEPRYLRRLCIYDDGDASRSPSYFFHIHLGDVVPSEIGHLVQLRYLSIQGNMETIPESISNVSNLQTFVVHLEGTQVNVSLPHNLWNLKELRWLYINFGGGILPFENLEDSSILVKLESFTGDAWDMKPEDFPSLEYLKLSRLDIVKWTAHGELQFFFLMKLVLDHCSNLLELPGSLGRHALSLERIEVLSCSDISGSSVRCIHADHVATYGQQSRLTVHIQ</sequence>